<dbReference type="RefSeq" id="WP_190787618.1">
    <property type="nucleotide sequence ID" value="NZ_JACXLC010000001.1"/>
</dbReference>
<dbReference type="InterPro" id="IPR005074">
    <property type="entry name" value="Peptidase_C39"/>
</dbReference>
<evidence type="ECO:0000259" key="2">
    <source>
        <dbReference type="PROSITE" id="PS50990"/>
    </source>
</evidence>
<organism evidence="3 4">
    <name type="scientific">Erythrobacter rubeus</name>
    <dbReference type="NCBI Taxonomy" id="2760803"/>
    <lineage>
        <taxon>Bacteria</taxon>
        <taxon>Pseudomonadati</taxon>
        <taxon>Pseudomonadota</taxon>
        <taxon>Alphaproteobacteria</taxon>
        <taxon>Sphingomonadales</taxon>
        <taxon>Erythrobacteraceae</taxon>
        <taxon>Erythrobacter/Porphyrobacter group</taxon>
        <taxon>Erythrobacter</taxon>
    </lineage>
</organism>
<feature type="signal peptide" evidence="1">
    <location>
        <begin position="1"/>
        <end position="23"/>
    </location>
</feature>
<dbReference type="PROSITE" id="PS51257">
    <property type="entry name" value="PROKAR_LIPOPROTEIN"/>
    <property type="match status" value="1"/>
</dbReference>
<dbReference type="Gene3D" id="3.90.70.10">
    <property type="entry name" value="Cysteine proteinases"/>
    <property type="match status" value="1"/>
</dbReference>
<comment type="caution">
    <text evidence="3">The sequence shown here is derived from an EMBL/GenBank/DDBJ whole genome shotgun (WGS) entry which is preliminary data.</text>
</comment>
<sequence>MRTVCLPLISIGMLCSLAGCASAPGGIQPFAVGQEGLRAQPLYKPVSSWRTRKFTNLVRQQTDFSCGAAALATIFNYAYGKNTSEQQVLVNMLKIADPDVIREKGFSLLDMKNYVLAVGMTGQGYEVEYDALKNLKVPAIALLDIKNYKHFVVVKKVRDDFVQIGDPALGNRTMSRRDFLKSWNNVVFVIVGDGFDPDTVLLNPPPPLSAARLYGLRSPVRNAEIYDQGLGPAFNFVF</sequence>
<name>A0ABR8KV55_9SPHN</name>
<feature type="chain" id="PRO_5045872696" evidence="1">
    <location>
        <begin position="24"/>
        <end position="238"/>
    </location>
</feature>
<evidence type="ECO:0000313" key="3">
    <source>
        <dbReference type="EMBL" id="MBD2842127.1"/>
    </source>
</evidence>
<dbReference type="EMBL" id="JACXLC010000001">
    <property type="protein sequence ID" value="MBD2842127.1"/>
    <property type="molecule type" value="Genomic_DNA"/>
</dbReference>
<keyword evidence="1" id="KW-0732">Signal</keyword>
<keyword evidence="4" id="KW-1185">Reference proteome</keyword>
<dbReference type="Pfam" id="PF03412">
    <property type="entry name" value="Peptidase_C39"/>
    <property type="match status" value="1"/>
</dbReference>
<feature type="domain" description="Peptidase C39" evidence="2">
    <location>
        <begin position="60"/>
        <end position="190"/>
    </location>
</feature>
<evidence type="ECO:0000313" key="4">
    <source>
        <dbReference type="Proteomes" id="UP000635384"/>
    </source>
</evidence>
<gene>
    <name evidence="3" type="ORF">IB285_07630</name>
</gene>
<dbReference type="PROSITE" id="PS50990">
    <property type="entry name" value="PEPTIDASE_C39"/>
    <property type="match status" value="1"/>
</dbReference>
<dbReference type="Proteomes" id="UP000635384">
    <property type="component" value="Unassembled WGS sequence"/>
</dbReference>
<accession>A0ABR8KV55</accession>
<dbReference type="CDD" id="cd02423">
    <property type="entry name" value="Peptidase_C39G"/>
    <property type="match status" value="1"/>
</dbReference>
<evidence type="ECO:0000256" key="1">
    <source>
        <dbReference type="SAM" id="SignalP"/>
    </source>
</evidence>
<protein>
    <submittedName>
        <fullName evidence="3">C39 family peptidase</fullName>
    </submittedName>
</protein>
<proteinExistence type="predicted"/>
<reference evidence="3 4" key="1">
    <citation type="submission" date="2020-09" db="EMBL/GenBank/DDBJ databases">
        <authorList>
            <person name="Yoon J.-W."/>
        </authorList>
    </citation>
    <scope>NUCLEOTIDE SEQUENCE [LARGE SCALE GENOMIC DNA]</scope>
    <source>
        <strain evidence="3 4">KMU-140</strain>
    </source>
</reference>